<organism evidence="1 2">
    <name type="scientific">Planoprotostelium fungivorum</name>
    <dbReference type="NCBI Taxonomy" id="1890364"/>
    <lineage>
        <taxon>Eukaryota</taxon>
        <taxon>Amoebozoa</taxon>
        <taxon>Evosea</taxon>
        <taxon>Variosea</taxon>
        <taxon>Cavosteliida</taxon>
        <taxon>Cavosteliaceae</taxon>
        <taxon>Planoprotostelium</taxon>
    </lineage>
</organism>
<dbReference type="EMBL" id="MDYQ01000343">
    <property type="protein sequence ID" value="PRP76188.1"/>
    <property type="molecule type" value="Genomic_DNA"/>
</dbReference>
<evidence type="ECO:0000313" key="1">
    <source>
        <dbReference type="EMBL" id="PRP76188.1"/>
    </source>
</evidence>
<keyword evidence="2" id="KW-1185">Reference proteome</keyword>
<proteinExistence type="predicted"/>
<dbReference type="InParanoid" id="A0A2P6MWW4"/>
<sequence>MLTQYRHPQIATLTGVGTNNSVGKYLCRLAQMIPSTTPNDFGRLDQSGHQMSN</sequence>
<dbReference type="Proteomes" id="UP000241769">
    <property type="component" value="Unassembled WGS sequence"/>
</dbReference>
<comment type="caution">
    <text evidence="1">The sequence shown here is derived from an EMBL/GenBank/DDBJ whole genome shotgun (WGS) entry which is preliminary data.</text>
</comment>
<accession>A0A2P6MWW4</accession>
<reference evidence="1 2" key="1">
    <citation type="journal article" date="2018" name="Genome Biol. Evol.">
        <title>Multiple Roots of Fruiting Body Formation in Amoebozoa.</title>
        <authorList>
            <person name="Hillmann F."/>
            <person name="Forbes G."/>
            <person name="Novohradska S."/>
            <person name="Ferling I."/>
            <person name="Riege K."/>
            <person name="Groth M."/>
            <person name="Westermann M."/>
            <person name="Marz M."/>
            <person name="Spaller T."/>
            <person name="Winckler T."/>
            <person name="Schaap P."/>
            <person name="Glockner G."/>
        </authorList>
    </citation>
    <scope>NUCLEOTIDE SEQUENCE [LARGE SCALE GENOMIC DNA]</scope>
    <source>
        <strain evidence="1 2">Jena</strain>
    </source>
</reference>
<name>A0A2P6MWW4_9EUKA</name>
<protein>
    <submittedName>
        <fullName evidence="1">Uncharacterized protein</fullName>
    </submittedName>
</protein>
<evidence type="ECO:0000313" key="2">
    <source>
        <dbReference type="Proteomes" id="UP000241769"/>
    </source>
</evidence>
<gene>
    <name evidence="1" type="ORF">PROFUN_13734</name>
</gene>
<dbReference type="AlphaFoldDB" id="A0A2P6MWW4"/>